<dbReference type="InterPro" id="IPR001296">
    <property type="entry name" value="Glyco_trans_1"/>
</dbReference>
<proteinExistence type="predicted"/>
<dbReference type="PANTHER" id="PTHR46401">
    <property type="entry name" value="GLYCOSYLTRANSFERASE WBBK-RELATED"/>
    <property type="match status" value="1"/>
</dbReference>
<name>A0A3G2UV97_SPHYA</name>
<dbReference type="Proteomes" id="UP000280708">
    <property type="component" value="Chromosome"/>
</dbReference>
<feature type="domain" description="Glycosyl transferase family 1" evidence="1">
    <location>
        <begin position="253"/>
        <end position="365"/>
    </location>
</feature>
<evidence type="ECO:0000259" key="1">
    <source>
        <dbReference type="Pfam" id="PF00534"/>
    </source>
</evidence>
<protein>
    <submittedName>
        <fullName evidence="2">Glycosyltransferase family 1 protein</fullName>
    </submittedName>
</protein>
<dbReference type="Gene3D" id="3.40.50.2000">
    <property type="entry name" value="Glycogen Phosphorylase B"/>
    <property type="match status" value="2"/>
</dbReference>
<accession>A0A3G2UV97</accession>
<organism evidence="2 3">
    <name type="scientific">Sphingobium yanoikuyae</name>
    <name type="common">Sphingomonas yanoikuyae</name>
    <dbReference type="NCBI Taxonomy" id="13690"/>
    <lineage>
        <taxon>Bacteria</taxon>
        <taxon>Pseudomonadati</taxon>
        <taxon>Pseudomonadota</taxon>
        <taxon>Alphaproteobacteria</taxon>
        <taxon>Sphingomonadales</taxon>
        <taxon>Sphingomonadaceae</taxon>
        <taxon>Sphingobium</taxon>
    </lineage>
</organism>
<sequence length="433" mass="48788">MSTTRFHYPQFLRTARRRIRRFQDKLAKKRFYRGGWRSYVDDLRRTRGDHPASGRIYVDLTVISDNDAATGIQRLVRAVSFLMARTAELDGMDLHFVYTHRDRHFHVDVGADGYRRTDTPVIYQPGDLFFALDYALDALWQMRHRLADMRRMGVRFWYLVHDFLPLTDPQWFSEPTVIRFYNWLAIIAGTADGIFCVSPVVERQLHVIMATQFGRAEPIPSCVIPMGADIAASRPSRGIPEGFDELLAAMRARPTILMVGTIEPRKGYQDALDAMEYLWADGQDIGLVLVGGTGWKMEAFDARLATHAEKGRRLHQPGKISDEALERVYAACTAVLFPSYAEGFGLPMAEALRFGKPVLARDLPVFEGRGNAVRFFDAQADTPTLACAIRSWLTDVAAGGNQVPASPAQPLYGWQDTADAILSRLSRQDGAVR</sequence>
<keyword evidence="2" id="KW-0808">Transferase</keyword>
<gene>
    <name evidence="2" type="ORF">EBF16_21730</name>
</gene>
<dbReference type="GO" id="GO:0016757">
    <property type="term" value="F:glycosyltransferase activity"/>
    <property type="evidence" value="ECO:0007669"/>
    <property type="project" value="InterPro"/>
</dbReference>
<dbReference type="Pfam" id="PF00534">
    <property type="entry name" value="Glycos_transf_1"/>
    <property type="match status" value="1"/>
</dbReference>
<dbReference type="PANTHER" id="PTHR46401:SF9">
    <property type="entry name" value="MANNOSYLTRANSFERASE A"/>
    <property type="match status" value="1"/>
</dbReference>
<dbReference type="CDD" id="cd03809">
    <property type="entry name" value="GT4_MtfB-like"/>
    <property type="match status" value="1"/>
</dbReference>
<dbReference type="EMBL" id="CP033230">
    <property type="protein sequence ID" value="AYO79267.1"/>
    <property type="molecule type" value="Genomic_DNA"/>
</dbReference>
<dbReference type="RefSeq" id="WP_052076608.1">
    <property type="nucleotide sequence ID" value="NZ_CAIGKD010000012.1"/>
</dbReference>
<dbReference type="SUPFAM" id="SSF53756">
    <property type="entry name" value="UDP-Glycosyltransferase/glycogen phosphorylase"/>
    <property type="match status" value="1"/>
</dbReference>
<evidence type="ECO:0000313" key="2">
    <source>
        <dbReference type="EMBL" id="AYO79267.1"/>
    </source>
</evidence>
<reference evidence="2 3" key="1">
    <citation type="submission" date="2018-10" db="EMBL/GenBank/DDBJ databases">
        <title>Characterization and genome analysis of a novel bacterium Sphingobium yanoikuyae SJTF8 capable of degrading PAHs.</title>
        <authorList>
            <person name="Yin C."/>
            <person name="Xiong W."/>
            <person name="Liang R."/>
        </authorList>
    </citation>
    <scope>NUCLEOTIDE SEQUENCE [LARGE SCALE GENOMIC DNA]</scope>
    <source>
        <strain evidence="2 3">SJTF8</strain>
    </source>
</reference>
<evidence type="ECO:0000313" key="3">
    <source>
        <dbReference type="Proteomes" id="UP000280708"/>
    </source>
</evidence>
<dbReference type="AlphaFoldDB" id="A0A3G2UV97"/>